<name>A0A037ZCH7_9RHOB</name>
<dbReference type="OrthoDB" id="6810892at2"/>
<evidence type="ECO:0000259" key="2">
    <source>
        <dbReference type="Pfam" id="PF01471"/>
    </source>
</evidence>
<proteinExistence type="predicted"/>
<dbReference type="AlphaFoldDB" id="A0A037ZCH7"/>
<dbReference type="Proteomes" id="UP000026249">
    <property type="component" value="Unassembled WGS sequence"/>
</dbReference>
<evidence type="ECO:0000313" key="3">
    <source>
        <dbReference type="EMBL" id="KAJ54209.1"/>
    </source>
</evidence>
<dbReference type="Pfam" id="PF13365">
    <property type="entry name" value="Trypsin_2"/>
    <property type="match status" value="1"/>
</dbReference>
<evidence type="ECO:0000313" key="4">
    <source>
        <dbReference type="Proteomes" id="UP000026249"/>
    </source>
</evidence>
<dbReference type="STRING" id="1454373.ACMU_03745"/>
<organism evidence="3 4">
    <name type="scientific">Actibacterium mucosum KCTC 23349</name>
    <dbReference type="NCBI Taxonomy" id="1454373"/>
    <lineage>
        <taxon>Bacteria</taxon>
        <taxon>Pseudomonadati</taxon>
        <taxon>Pseudomonadota</taxon>
        <taxon>Alphaproteobacteria</taxon>
        <taxon>Rhodobacterales</taxon>
        <taxon>Roseobacteraceae</taxon>
        <taxon>Actibacterium</taxon>
    </lineage>
</organism>
<feature type="signal peptide" evidence="1">
    <location>
        <begin position="1"/>
        <end position="22"/>
    </location>
</feature>
<keyword evidence="4" id="KW-1185">Reference proteome</keyword>
<gene>
    <name evidence="3" type="ORF">ACMU_03745</name>
</gene>
<dbReference type="InterPro" id="IPR002477">
    <property type="entry name" value="Peptidoglycan-bd-like"/>
</dbReference>
<feature type="chain" id="PRO_5001559337" description="Peptidoglycan binding-like domain-containing protein" evidence="1">
    <location>
        <begin position="23"/>
        <end position="569"/>
    </location>
</feature>
<dbReference type="InterPro" id="IPR009003">
    <property type="entry name" value="Peptidase_S1_PA"/>
</dbReference>
<dbReference type="Gene3D" id="2.40.10.120">
    <property type="match status" value="1"/>
</dbReference>
<dbReference type="SUPFAM" id="SSF47090">
    <property type="entry name" value="PGBD-like"/>
    <property type="match status" value="1"/>
</dbReference>
<dbReference type="Pfam" id="PF01471">
    <property type="entry name" value="PG_binding_1"/>
    <property type="match status" value="1"/>
</dbReference>
<comment type="caution">
    <text evidence="3">The sequence shown here is derived from an EMBL/GenBank/DDBJ whole genome shotgun (WGS) entry which is preliminary data.</text>
</comment>
<dbReference type="EMBL" id="JFKE01000010">
    <property type="protein sequence ID" value="KAJ54209.1"/>
    <property type="molecule type" value="Genomic_DNA"/>
</dbReference>
<dbReference type="SUPFAM" id="SSF50494">
    <property type="entry name" value="Trypsin-like serine proteases"/>
    <property type="match status" value="1"/>
</dbReference>
<dbReference type="InterPro" id="IPR036366">
    <property type="entry name" value="PGBDSf"/>
</dbReference>
<dbReference type="Gene3D" id="1.10.101.10">
    <property type="entry name" value="PGBD-like superfamily/PGBD"/>
    <property type="match status" value="1"/>
</dbReference>
<feature type="domain" description="Peptidoglycan binding-like" evidence="2">
    <location>
        <begin position="148"/>
        <end position="197"/>
    </location>
</feature>
<reference evidence="3 4" key="1">
    <citation type="submission" date="2014-03" db="EMBL/GenBank/DDBJ databases">
        <title>Draft Genome Sequence of Actibacterium mucosum KCTC 23349, a Marine Alphaproteobacterium with Complex Ionic Requirements Isolated from Mediterranean Seawater at Malvarrosa Beach, Valencia, Spain.</title>
        <authorList>
            <person name="Arahal D.R."/>
            <person name="Shao Z."/>
            <person name="Lai Q."/>
            <person name="Pujalte M.J."/>
        </authorList>
    </citation>
    <scope>NUCLEOTIDE SEQUENCE [LARGE SCALE GENOMIC DNA]</scope>
    <source>
        <strain evidence="3 4">KCTC 23349</strain>
    </source>
</reference>
<protein>
    <recommendedName>
        <fullName evidence="2">Peptidoglycan binding-like domain-containing protein</fullName>
    </recommendedName>
</protein>
<dbReference type="RefSeq" id="WP_035262240.1">
    <property type="nucleotide sequence ID" value="NZ_JFKE01000010.1"/>
</dbReference>
<accession>A0A037ZCH7</accession>
<sequence length="569" mass="60735">MKQVIGAVSFICAMLLGSIAFAQGTTWIQVEAHPTLREAEGRARAYSNAMDNVAGFRAGTGWYVVAIGPFTPDAAATELRLLVRGGLIPADSYLADSQAFRQQFWPVGAAAAAPAATPQPQVIETTLPDESPREARQSEGRMTRDEKMALQEALQWEGFYKAAIDGAYGPGTRRSMREYQAAMGYEATGVLTTRQREELMANYRAVFAKLGLAEVEEAEAGIRVTMPTGLVKFSRYEAPFVHFDSATDDGVRVLLISQRGDQATLFGLYDIMQTLEIVPLNGARERKSNSFTLTGQSPSLNSYTYAATDDGFVKGFTLIWKPGDEKLMQKTVQIMRESFAPYGDIALDETLGDPNAVQGLDLLSGLDIRRPELSRSGFFVDATGSVLTTTDVLSQCARVTIGEEEEADIVARNDALGLALLSPRNGLAPLSHAAFLSATPRLKSEVAVAGFSYEDVLDEPVVTYGRLADVKGLAGEDSINRLELAALPGDAGGPVLDVSGAVLGLLMPATQGARQLPGDVSFASNVPTIAGFLSENGVTFAAADGAGALHPVELTALAADMTVRVSCWN</sequence>
<keyword evidence="1" id="KW-0732">Signal</keyword>
<evidence type="ECO:0000256" key="1">
    <source>
        <dbReference type="SAM" id="SignalP"/>
    </source>
</evidence>
<dbReference type="InterPro" id="IPR036365">
    <property type="entry name" value="PGBD-like_sf"/>
</dbReference>